<dbReference type="RefSeq" id="WP_155453971.1">
    <property type="nucleotide sequence ID" value="NZ_WNKX01000006.1"/>
</dbReference>
<sequence length="97" mass="10794">MKFNINRKSLAQAHAASLETKLAVARWTGQAGAMPQALWRQSRQSEMVEWLVHGGFAAEDQSTETKTAAMGRRSLASQRDSDEECKFTQLRIRDAAA</sequence>
<dbReference type="Proteomes" id="UP000472320">
    <property type="component" value="Unassembled WGS sequence"/>
</dbReference>
<reference evidence="1 2" key="1">
    <citation type="submission" date="2019-11" db="EMBL/GenBank/DDBJ databases">
        <title>Type strains purchased from KCTC, JCM and DSMZ.</title>
        <authorList>
            <person name="Lu H."/>
        </authorList>
    </citation>
    <scope>NUCLEOTIDE SEQUENCE [LARGE SCALE GENOMIC DNA]</scope>
    <source>
        <strain evidence="1 2">JCM 31587</strain>
    </source>
</reference>
<dbReference type="AlphaFoldDB" id="A0A6L6QGI4"/>
<gene>
    <name evidence="1" type="ORF">GM658_10425</name>
</gene>
<protein>
    <submittedName>
        <fullName evidence="1">Uncharacterized protein</fullName>
    </submittedName>
</protein>
<comment type="caution">
    <text evidence="1">The sequence shown here is derived from an EMBL/GenBank/DDBJ whole genome shotgun (WGS) entry which is preliminary data.</text>
</comment>
<evidence type="ECO:0000313" key="1">
    <source>
        <dbReference type="EMBL" id="MTW11017.1"/>
    </source>
</evidence>
<dbReference type="OrthoDB" id="8777556at2"/>
<name>A0A6L6QGI4_9BURK</name>
<accession>A0A6L6QGI4</accession>
<dbReference type="EMBL" id="WNKX01000006">
    <property type="protein sequence ID" value="MTW11017.1"/>
    <property type="molecule type" value="Genomic_DNA"/>
</dbReference>
<organism evidence="1 2">
    <name type="scientific">Massilia eburnea</name>
    <dbReference type="NCBI Taxonomy" id="1776165"/>
    <lineage>
        <taxon>Bacteria</taxon>
        <taxon>Pseudomonadati</taxon>
        <taxon>Pseudomonadota</taxon>
        <taxon>Betaproteobacteria</taxon>
        <taxon>Burkholderiales</taxon>
        <taxon>Oxalobacteraceae</taxon>
        <taxon>Telluria group</taxon>
        <taxon>Massilia</taxon>
    </lineage>
</organism>
<proteinExistence type="predicted"/>
<keyword evidence="2" id="KW-1185">Reference proteome</keyword>
<evidence type="ECO:0000313" key="2">
    <source>
        <dbReference type="Proteomes" id="UP000472320"/>
    </source>
</evidence>